<dbReference type="PANTHER" id="PTHR34138">
    <property type="entry name" value="CELL SHAPE-DETERMINING PROTEIN MREC"/>
    <property type="match status" value="1"/>
</dbReference>
<dbReference type="InterPro" id="IPR042175">
    <property type="entry name" value="Cell/Rod_MreC_2"/>
</dbReference>
<evidence type="ECO:0000256" key="1">
    <source>
        <dbReference type="ARBA" id="ARBA00009369"/>
    </source>
</evidence>
<evidence type="ECO:0000256" key="2">
    <source>
        <dbReference type="ARBA" id="ARBA00013855"/>
    </source>
</evidence>
<evidence type="ECO:0000313" key="8">
    <source>
        <dbReference type="Proteomes" id="UP000295807"/>
    </source>
</evidence>
<sequence>MRNLWLFILRNNAFFLFIIFESAAIVLLVQHNRYQKASVVNSANQITGTIYSKADQVSRYLMLGKVNDSLAMENARLRSRLENAFYDTDTTRVTIQDTVNLQQYTYITARVVNNTITYRSNWLTLNRGAADGVKSGMGIMGPHGIAGIIKDVSEHFSTAYSILHKDVRVSVKLDSSNNIGSLVWPGVNPMLAAMEDVPTHVQVNKGERLVTTGFSLFPEGTPVGTVVDVKRGGTKSFLGIDVKLATNFQQLQYVYIVVNKFQEEQEQLEEKLEQ</sequence>
<dbReference type="InterPro" id="IPR042177">
    <property type="entry name" value="Cell/Rod_1"/>
</dbReference>
<organism evidence="7 8">
    <name type="scientific">Anseongella ginsenosidimutans</name>
    <dbReference type="NCBI Taxonomy" id="496056"/>
    <lineage>
        <taxon>Bacteria</taxon>
        <taxon>Pseudomonadati</taxon>
        <taxon>Bacteroidota</taxon>
        <taxon>Sphingobacteriia</taxon>
        <taxon>Sphingobacteriales</taxon>
        <taxon>Sphingobacteriaceae</taxon>
        <taxon>Anseongella</taxon>
    </lineage>
</organism>
<comment type="caution">
    <text evidence="7">The sequence shown here is derived from an EMBL/GenBank/DDBJ whole genome shotgun (WGS) entry which is preliminary data.</text>
</comment>
<evidence type="ECO:0000256" key="5">
    <source>
        <dbReference type="SAM" id="Phobius"/>
    </source>
</evidence>
<keyword evidence="5" id="KW-0812">Transmembrane</keyword>
<dbReference type="Gene3D" id="2.40.10.350">
    <property type="entry name" value="Rod shape-determining protein MreC, domain 2"/>
    <property type="match status" value="1"/>
</dbReference>
<dbReference type="NCBIfam" id="NF010532">
    <property type="entry name" value="PRK13922.9-3"/>
    <property type="match status" value="1"/>
</dbReference>
<comment type="similarity">
    <text evidence="1">Belongs to the MreC family.</text>
</comment>
<dbReference type="AlphaFoldDB" id="A0A4R3KXX9"/>
<evidence type="ECO:0000256" key="3">
    <source>
        <dbReference type="ARBA" id="ARBA00022960"/>
    </source>
</evidence>
<dbReference type="EMBL" id="SMAD01000001">
    <property type="protein sequence ID" value="TCS90281.1"/>
    <property type="molecule type" value="Genomic_DNA"/>
</dbReference>
<feature type="domain" description="Rod shape-determining protein MreC beta-barrel core" evidence="6">
    <location>
        <begin position="111"/>
        <end position="257"/>
    </location>
</feature>
<keyword evidence="3" id="KW-0133">Cell shape</keyword>
<evidence type="ECO:0000313" key="7">
    <source>
        <dbReference type="EMBL" id="TCS90281.1"/>
    </source>
</evidence>
<proteinExistence type="inferred from homology"/>
<dbReference type="OrthoDB" id="9811827at2"/>
<dbReference type="GO" id="GO:0008360">
    <property type="term" value="P:regulation of cell shape"/>
    <property type="evidence" value="ECO:0007669"/>
    <property type="project" value="UniProtKB-KW"/>
</dbReference>
<dbReference type="GO" id="GO:0005886">
    <property type="term" value="C:plasma membrane"/>
    <property type="evidence" value="ECO:0007669"/>
    <property type="project" value="TreeGrafter"/>
</dbReference>
<keyword evidence="8" id="KW-1185">Reference proteome</keyword>
<gene>
    <name evidence="7" type="ORF">EDD80_101481</name>
</gene>
<accession>A0A4R3KXX9</accession>
<feature type="transmembrane region" description="Helical" evidence="5">
    <location>
        <begin position="12"/>
        <end position="29"/>
    </location>
</feature>
<evidence type="ECO:0000259" key="6">
    <source>
        <dbReference type="Pfam" id="PF04085"/>
    </source>
</evidence>
<dbReference type="Pfam" id="PF04085">
    <property type="entry name" value="MreC"/>
    <property type="match status" value="1"/>
</dbReference>
<name>A0A4R3KXX9_9SPHI</name>
<dbReference type="Gene3D" id="2.40.10.340">
    <property type="entry name" value="Rod shape-determining protein MreC, domain 1"/>
    <property type="match status" value="1"/>
</dbReference>
<dbReference type="RefSeq" id="WP_132127722.1">
    <property type="nucleotide sequence ID" value="NZ_CP042432.1"/>
</dbReference>
<keyword evidence="5" id="KW-0472">Membrane</keyword>
<protein>
    <recommendedName>
        <fullName evidence="2">Cell shape-determining protein MreC</fullName>
    </recommendedName>
    <alternativeName>
        <fullName evidence="4">Cell shape protein MreC</fullName>
    </alternativeName>
</protein>
<dbReference type="InterPro" id="IPR007221">
    <property type="entry name" value="MreC"/>
</dbReference>
<dbReference type="InterPro" id="IPR055342">
    <property type="entry name" value="MreC_beta-barrel_core"/>
</dbReference>
<keyword evidence="5" id="KW-1133">Transmembrane helix</keyword>
<reference evidence="7 8" key="1">
    <citation type="submission" date="2019-03" db="EMBL/GenBank/DDBJ databases">
        <title>Genomic Encyclopedia of Type Strains, Phase IV (KMG-IV): sequencing the most valuable type-strain genomes for metagenomic binning, comparative biology and taxonomic classification.</title>
        <authorList>
            <person name="Goeker M."/>
        </authorList>
    </citation>
    <scope>NUCLEOTIDE SEQUENCE [LARGE SCALE GENOMIC DNA]</scope>
    <source>
        <strain evidence="7 8">DSM 21100</strain>
    </source>
</reference>
<dbReference type="PANTHER" id="PTHR34138:SF1">
    <property type="entry name" value="CELL SHAPE-DETERMINING PROTEIN MREC"/>
    <property type="match status" value="1"/>
</dbReference>
<evidence type="ECO:0000256" key="4">
    <source>
        <dbReference type="ARBA" id="ARBA00032089"/>
    </source>
</evidence>
<dbReference type="Proteomes" id="UP000295807">
    <property type="component" value="Unassembled WGS sequence"/>
</dbReference>